<evidence type="ECO:0000256" key="2">
    <source>
        <dbReference type="ARBA" id="ARBA00008610"/>
    </source>
</evidence>
<feature type="domain" description="ABC transporter substrate-binding protein PnrA-like" evidence="8">
    <location>
        <begin position="34"/>
        <end position="328"/>
    </location>
</feature>
<comment type="subcellular location">
    <subcellularLocation>
        <location evidence="1">Cell membrane</location>
        <topology evidence="1">Lipid-anchor</topology>
    </subcellularLocation>
</comment>
<keyword evidence="4 7" id="KW-0732">Signal</keyword>
<organism evidence="9 10">
    <name type="scientific">Azospirillum brasilense</name>
    <dbReference type="NCBI Taxonomy" id="192"/>
    <lineage>
        <taxon>Bacteria</taxon>
        <taxon>Pseudomonadati</taxon>
        <taxon>Pseudomonadota</taxon>
        <taxon>Alphaproteobacteria</taxon>
        <taxon>Rhodospirillales</taxon>
        <taxon>Azospirillaceae</taxon>
        <taxon>Azospirillum</taxon>
    </lineage>
</organism>
<evidence type="ECO:0000256" key="4">
    <source>
        <dbReference type="ARBA" id="ARBA00022729"/>
    </source>
</evidence>
<evidence type="ECO:0000256" key="1">
    <source>
        <dbReference type="ARBA" id="ARBA00004193"/>
    </source>
</evidence>
<reference evidence="9 10" key="1">
    <citation type="submission" date="2017-07" db="EMBL/GenBank/DDBJ databases">
        <title>Whole genome sequence of Azospirillum brasilense 2A1, a potential biofertilizer strain.</title>
        <authorList>
            <person name="Fontana C.A."/>
            <person name="Toffoli L.M."/>
            <person name="Salazar S.M."/>
            <person name="Puglisi E."/>
            <person name="Pedraza R."/>
            <person name="Bassi D."/>
            <person name="Cocconcelli P.S."/>
        </authorList>
    </citation>
    <scope>NUCLEOTIDE SEQUENCE [LARGE SCALE GENOMIC DNA]</scope>
    <source>
        <strain evidence="9 10">2A1</strain>
    </source>
</reference>
<keyword evidence="5" id="KW-0472">Membrane</keyword>
<gene>
    <name evidence="9" type="ORF">CHT98_16005</name>
</gene>
<dbReference type="RefSeq" id="WP_094304382.1">
    <property type="nucleotide sequence ID" value="NZ_NOWT01000014.1"/>
</dbReference>
<dbReference type="SUPFAM" id="SSF53822">
    <property type="entry name" value="Periplasmic binding protein-like I"/>
    <property type="match status" value="1"/>
</dbReference>
<feature type="chain" id="PRO_5012375944" evidence="7">
    <location>
        <begin position="28"/>
        <end position="332"/>
    </location>
</feature>
<evidence type="ECO:0000259" key="8">
    <source>
        <dbReference type="Pfam" id="PF02608"/>
    </source>
</evidence>
<dbReference type="Pfam" id="PF02608">
    <property type="entry name" value="Bmp"/>
    <property type="match status" value="1"/>
</dbReference>
<dbReference type="Gene3D" id="3.40.50.2300">
    <property type="match status" value="2"/>
</dbReference>
<evidence type="ECO:0000313" key="10">
    <source>
        <dbReference type="Proteomes" id="UP000215367"/>
    </source>
</evidence>
<evidence type="ECO:0000313" key="9">
    <source>
        <dbReference type="EMBL" id="OYD83419.1"/>
    </source>
</evidence>
<sequence length="332" mass="35494">MTMTRILTILALSLTAATVPAAGSALAADEFMPAVVFDQGGKFDKSFNEAAYNGAERFKKETGIVYREFEVTSESQREQALRNMARRGATVITAVGFSQSAAVDKVSREYPNTKFCLIDDKLDLPNVQSVTFKEHEGSFLVGMLAALASQSGKVGFIGGMDIPLIRNFLTGYEQGVKHVKADGEVFTNMTGTTPAAWNDPTRGAELAKSQFGRGADVVFAAAGATGLGVLQAAADAGKLGVGVDSNQNWIHPGKILTSMVKRVDVTVYDCMKSAKDGSWTAGHRVVGLKEEGVGYALDENNRKLVTAEMEKAVEDAKRKIIAGELAVKPYQP</sequence>
<dbReference type="Proteomes" id="UP000215367">
    <property type="component" value="Unassembled WGS sequence"/>
</dbReference>
<dbReference type="PANTHER" id="PTHR34296:SF2">
    <property type="entry name" value="ABC TRANSPORTER GUANOSINE-BINDING PROTEIN NUPN"/>
    <property type="match status" value="1"/>
</dbReference>
<proteinExistence type="inferred from homology"/>
<comment type="similarity">
    <text evidence="2">Belongs to the BMP lipoprotein family.</text>
</comment>
<keyword evidence="3" id="KW-1003">Cell membrane</keyword>
<evidence type="ECO:0000256" key="5">
    <source>
        <dbReference type="ARBA" id="ARBA00023136"/>
    </source>
</evidence>
<accession>A0A235HC32</accession>
<dbReference type="InterPro" id="IPR050957">
    <property type="entry name" value="BMP_lipoprotein"/>
</dbReference>
<dbReference type="InterPro" id="IPR028082">
    <property type="entry name" value="Peripla_BP_I"/>
</dbReference>
<feature type="signal peptide" evidence="7">
    <location>
        <begin position="1"/>
        <end position="27"/>
    </location>
</feature>
<keyword evidence="6" id="KW-0449">Lipoprotein</keyword>
<evidence type="ECO:0000256" key="3">
    <source>
        <dbReference type="ARBA" id="ARBA00022475"/>
    </source>
</evidence>
<name>A0A235HC32_AZOBR</name>
<dbReference type="EMBL" id="NOWT01000014">
    <property type="protein sequence ID" value="OYD83419.1"/>
    <property type="molecule type" value="Genomic_DNA"/>
</dbReference>
<dbReference type="AlphaFoldDB" id="A0A235HC32"/>
<dbReference type="CDD" id="cd06354">
    <property type="entry name" value="PBP1_PrnA-like"/>
    <property type="match status" value="1"/>
</dbReference>
<evidence type="ECO:0000256" key="7">
    <source>
        <dbReference type="SAM" id="SignalP"/>
    </source>
</evidence>
<dbReference type="GO" id="GO:0005886">
    <property type="term" value="C:plasma membrane"/>
    <property type="evidence" value="ECO:0007669"/>
    <property type="project" value="UniProtKB-SubCell"/>
</dbReference>
<dbReference type="PANTHER" id="PTHR34296">
    <property type="entry name" value="TRANSCRIPTIONAL ACTIVATOR PROTEIN MED"/>
    <property type="match status" value="1"/>
</dbReference>
<protein>
    <submittedName>
        <fullName evidence="9">BMP family ABC transporter substrate-binding protein</fullName>
    </submittedName>
</protein>
<dbReference type="InterPro" id="IPR003760">
    <property type="entry name" value="PnrA-like"/>
</dbReference>
<evidence type="ECO:0000256" key="6">
    <source>
        <dbReference type="ARBA" id="ARBA00023288"/>
    </source>
</evidence>
<comment type="caution">
    <text evidence="9">The sequence shown here is derived from an EMBL/GenBank/DDBJ whole genome shotgun (WGS) entry which is preliminary data.</text>
</comment>